<protein>
    <recommendedName>
        <fullName evidence="10">G-protein coupled receptors family 1 profile domain-containing protein</fullName>
    </recommendedName>
</protein>
<evidence type="ECO:0000256" key="5">
    <source>
        <dbReference type="ARBA" id="ARBA00023040"/>
    </source>
</evidence>
<keyword evidence="7" id="KW-0675">Receptor</keyword>
<evidence type="ECO:0000256" key="4">
    <source>
        <dbReference type="ARBA" id="ARBA00022989"/>
    </source>
</evidence>
<dbReference type="InterPro" id="IPR017452">
    <property type="entry name" value="GPCR_Rhodpsn_7TM"/>
</dbReference>
<proteinExistence type="predicted"/>
<keyword evidence="5" id="KW-0297">G-protein coupled receptor</keyword>
<gene>
    <name evidence="11" type="ORF">PMEA_00018172</name>
</gene>
<comment type="caution">
    <text evidence="11">The sequence shown here is derived from an EMBL/GenBank/DDBJ whole genome shotgun (WGS) entry which is preliminary data.</text>
</comment>
<keyword evidence="8" id="KW-0807">Transducer</keyword>
<dbReference type="Proteomes" id="UP001159428">
    <property type="component" value="Unassembled WGS sequence"/>
</dbReference>
<dbReference type="InterPro" id="IPR000276">
    <property type="entry name" value="GPCR_Rhodpsn"/>
</dbReference>
<keyword evidence="12" id="KW-1185">Reference proteome</keyword>
<reference evidence="11 12" key="1">
    <citation type="submission" date="2022-05" db="EMBL/GenBank/DDBJ databases">
        <authorList>
            <consortium name="Genoscope - CEA"/>
            <person name="William W."/>
        </authorList>
    </citation>
    <scope>NUCLEOTIDE SEQUENCE [LARGE SCALE GENOMIC DNA]</scope>
</reference>
<feature type="transmembrane region" description="Helical" evidence="9">
    <location>
        <begin position="266"/>
        <end position="284"/>
    </location>
</feature>
<evidence type="ECO:0000259" key="10">
    <source>
        <dbReference type="PROSITE" id="PS50262"/>
    </source>
</evidence>
<organism evidence="11 12">
    <name type="scientific">Pocillopora meandrina</name>
    <dbReference type="NCBI Taxonomy" id="46732"/>
    <lineage>
        <taxon>Eukaryota</taxon>
        <taxon>Metazoa</taxon>
        <taxon>Cnidaria</taxon>
        <taxon>Anthozoa</taxon>
        <taxon>Hexacorallia</taxon>
        <taxon>Scleractinia</taxon>
        <taxon>Astrocoeniina</taxon>
        <taxon>Pocilloporidae</taxon>
        <taxon>Pocillopora</taxon>
    </lineage>
</organism>
<evidence type="ECO:0000256" key="6">
    <source>
        <dbReference type="ARBA" id="ARBA00023136"/>
    </source>
</evidence>
<keyword evidence="3 9" id="KW-0812">Transmembrane</keyword>
<feature type="transmembrane region" description="Helical" evidence="9">
    <location>
        <begin position="26"/>
        <end position="53"/>
    </location>
</feature>
<dbReference type="AlphaFoldDB" id="A0AAU9X6Z0"/>
<dbReference type="SUPFAM" id="SSF81321">
    <property type="entry name" value="Family A G protein-coupled receptor-like"/>
    <property type="match status" value="1"/>
</dbReference>
<dbReference type="InterPro" id="IPR050569">
    <property type="entry name" value="TAAR"/>
</dbReference>
<keyword evidence="4 9" id="KW-1133">Transmembrane helix</keyword>
<dbReference type="Gene3D" id="1.20.1070.10">
    <property type="entry name" value="Rhodopsin 7-helix transmembrane proteins"/>
    <property type="match status" value="1"/>
</dbReference>
<dbReference type="GO" id="GO:0005886">
    <property type="term" value="C:plasma membrane"/>
    <property type="evidence" value="ECO:0007669"/>
    <property type="project" value="UniProtKB-SubCell"/>
</dbReference>
<dbReference type="Pfam" id="PF00001">
    <property type="entry name" value="7tm_1"/>
    <property type="match status" value="2"/>
</dbReference>
<feature type="domain" description="G-protein coupled receptors family 1 profile" evidence="10">
    <location>
        <begin position="44"/>
        <end position="282"/>
    </location>
</feature>
<evidence type="ECO:0000256" key="9">
    <source>
        <dbReference type="SAM" id="Phobius"/>
    </source>
</evidence>
<evidence type="ECO:0000256" key="2">
    <source>
        <dbReference type="ARBA" id="ARBA00022475"/>
    </source>
</evidence>
<dbReference type="PANTHER" id="PTHR24249">
    <property type="entry name" value="HISTAMINE RECEPTOR-RELATED G-PROTEIN COUPLED RECEPTOR"/>
    <property type="match status" value="1"/>
</dbReference>
<dbReference type="PANTHER" id="PTHR24249:SF372">
    <property type="entry name" value="G-PROTEIN COUPLED RECEPTORS FAMILY 1 PROFILE DOMAIN-CONTAINING PROTEIN"/>
    <property type="match status" value="1"/>
</dbReference>
<sequence length="303" mass="34234">MEVFNTSCSNQDFREYQFIRKSPRHWYVFLCIANVVFSISAIVGNSIILLALFQCRTIYSSSKALFYSLALSDFGVGMVAQPLQVATGLGALHGNLGLFCTIQPFYAAVAYFFCAVSFTTTTVISIERYLALRLGIRHRLIITVKKVTLVVALLWICSSIWAVSRMWNIQINKISAIILGFSCIVITSSCYFRIHRTLRALKTRITNEASTRQPRKTLNMMLYRRSVNSMLAVFGFLVACYTPYLCAIIAVALFGYSSPVVLSTNLTSVVIFLNSSINPFVYCWRIREIRSKVMLIVRKLPLP</sequence>
<evidence type="ECO:0000256" key="3">
    <source>
        <dbReference type="ARBA" id="ARBA00022692"/>
    </source>
</evidence>
<evidence type="ECO:0000256" key="8">
    <source>
        <dbReference type="ARBA" id="ARBA00023224"/>
    </source>
</evidence>
<dbReference type="GO" id="GO:0004930">
    <property type="term" value="F:G protein-coupled receptor activity"/>
    <property type="evidence" value="ECO:0007669"/>
    <property type="project" value="UniProtKB-KW"/>
</dbReference>
<comment type="subcellular location">
    <subcellularLocation>
        <location evidence="1">Cell membrane</location>
        <topology evidence="1">Multi-pass membrane protein</topology>
    </subcellularLocation>
</comment>
<feature type="transmembrane region" description="Helical" evidence="9">
    <location>
        <begin position="230"/>
        <end position="254"/>
    </location>
</feature>
<dbReference type="PRINTS" id="PR00237">
    <property type="entry name" value="GPCRRHODOPSN"/>
</dbReference>
<evidence type="ECO:0000256" key="1">
    <source>
        <dbReference type="ARBA" id="ARBA00004651"/>
    </source>
</evidence>
<dbReference type="EMBL" id="CALNXJ010000031">
    <property type="protein sequence ID" value="CAH3137625.1"/>
    <property type="molecule type" value="Genomic_DNA"/>
</dbReference>
<name>A0AAU9X6Z0_9CNID</name>
<keyword evidence="2" id="KW-1003">Cell membrane</keyword>
<dbReference type="CDD" id="cd00637">
    <property type="entry name" value="7tm_classA_rhodopsin-like"/>
    <property type="match status" value="1"/>
</dbReference>
<dbReference type="PROSITE" id="PS50262">
    <property type="entry name" value="G_PROTEIN_RECEP_F1_2"/>
    <property type="match status" value="1"/>
</dbReference>
<keyword evidence="6 9" id="KW-0472">Membrane</keyword>
<feature type="transmembrane region" description="Helical" evidence="9">
    <location>
        <begin position="105"/>
        <end position="126"/>
    </location>
</feature>
<evidence type="ECO:0000256" key="7">
    <source>
        <dbReference type="ARBA" id="ARBA00023170"/>
    </source>
</evidence>
<evidence type="ECO:0000313" key="11">
    <source>
        <dbReference type="EMBL" id="CAH3137625.1"/>
    </source>
</evidence>
<evidence type="ECO:0000313" key="12">
    <source>
        <dbReference type="Proteomes" id="UP001159428"/>
    </source>
</evidence>
<feature type="transmembrane region" description="Helical" evidence="9">
    <location>
        <begin position="174"/>
        <end position="194"/>
    </location>
</feature>
<feature type="transmembrane region" description="Helical" evidence="9">
    <location>
        <begin position="147"/>
        <end position="168"/>
    </location>
</feature>
<accession>A0AAU9X6Z0</accession>